<comment type="similarity">
    <text evidence="2">Belongs to the complex I subunit 4 family.</text>
</comment>
<dbReference type="GO" id="GO:0008137">
    <property type="term" value="F:NADH dehydrogenase (ubiquinone) activity"/>
    <property type="evidence" value="ECO:0007669"/>
    <property type="project" value="InterPro"/>
</dbReference>
<keyword evidence="4" id="KW-1278">Translocase</keyword>
<dbReference type="InterPro" id="IPR003918">
    <property type="entry name" value="NADH_UbQ_OxRdtase"/>
</dbReference>
<evidence type="ECO:0000256" key="7">
    <source>
        <dbReference type="ARBA" id="ARBA00023136"/>
    </source>
</evidence>
<feature type="transmembrane region" description="Helical" evidence="9">
    <location>
        <begin position="6"/>
        <end position="26"/>
    </location>
</feature>
<comment type="subcellular location">
    <subcellularLocation>
        <location evidence="1">Endomembrane system</location>
        <topology evidence="1">Multi-pass membrane protein</topology>
    </subcellularLocation>
    <subcellularLocation>
        <location evidence="8">Membrane</location>
        <topology evidence="8">Multi-pass membrane protein</topology>
    </subcellularLocation>
</comment>
<dbReference type="NCBIfam" id="NF004501">
    <property type="entry name" value="PRK05846.1-5"/>
    <property type="match status" value="1"/>
</dbReference>
<dbReference type="GO" id="GO:0042773">
    <property type="term" value="P:ATP synthesis coupled electron transport"/>
    <property type="evidence" value="ECO:0007669"/>
    <property type="project" value="InterPro"/>
</dbReference>
<feature type="transmembrane region" description="Helical" evidence="9">
    <location>
        <begin position="455"/>
        <end position="476"/>
    </location>
</feature>
<feature type="transmembrane region" description="Helical" evidence="9">
    <location>
        <begin position="77"/>
        <end position="105"/>
    </location>
</feature>
<evidence type="ECO:0000256" key="3">
    <source>
        <dbReference type="ARBA" id="ARBA00022692"/>
    </source>
</evidence>
<dbReference type="AlphaFoldDB" id="A0A512N776"/>
<dbReference type="GO" id="GO:0015990">
    <property type="term" value="P:electron transport coupled proton transport"/>
    <property type="evidence" value="ECO:0007669"/>
    <property type="project" value="TreeGrafter"/>
</dbReference>
<keyword evidence="3 8" id="KW-0812">Transmembrane</keyword>
<feature type="transmembrane region" description="Helical" evidence="9">
    <location>
        <begin position="170"/>
        <end position="192"/>
    </location>
</feature>
<feature type="domain" description="NADH:ubiquinone oxidoreductase chain 4 N-terminal" evidence="11">
    <location>
        <begin position="77"/>
        <end position="128"/>
    </location>
</feature>
<evidence type="ECO:0000259" key="10">
    <source>
        <dbReference type="Pfam" id="PF00361"/>
    </source>
</evidence>
<feature type="transmembrane region" description="Helical" evidence="9">
    <location>
        <begin position="140"/>
        <end position="158"/>
    </location>
</feature>
<proteinExistence type="inferred from homology"/>
<dbReference type="Pfam" id="PF00361">
    <property type="entry name" value="Proton_antipo_M"/>
    <property type="match status" value="1"/>
</dbReference>
<keyword evidence="5 9" id="KW-1133">Transmembrane helix</keyword>
<evidence type="ECO:0000313" key="12">
    <source>
        <dbReference type="EMBL" id="GEP54835.1"/>
    </source>
</evidence>
<accession>A0A512N776</accession>
<evidence type="ECO:0000256" key="4">
    <source>
        <dbReference type="ARBA" id="ARBA00022967"/>
    </source>
</evidence>
<dbReference type="PANTHER" id="PTHR43507">
    <property type="entry name" value="NADH-UBIQUINONE OXIDOREDUCTASE CHAIN 4"/>
    <property type="match status" value="1"/>
</dbReference>
<dbReference type="GO" id="GO:0012505">
    <property type="term" value="C:endomembrane system"/>
    <property type="evidence" value="ECO:0007669"/>
    <property type="project" value="UniProtKB-SubCell"/>
</dbReference>
<dbReference type="OrthoDB" id="9768329at2"/>
<gene>
    <name evidence="12" type="ORF">RSO01_20010</name>
</gene>
<evidence type="ECO:0000313" key="13">
    <source>
        <dbReference type="Proteomes" id="UP000321058"/>
    </source>
</evidence>
<dbReference type="GO" id="GO:0048039">
    <property type="term" value="F:ubiquinone binding"/>
    <property type="evidence" value="ECO:0007669"/>
    <property type="project" value="TreeGrafter"/>
</dbReference>
<protein>
    <submittedName>
        <fullName evidence="12">NADH-quinone oxidoreductase subunit M</fullName>
    </submittedName>
</protein>
<dbReference type="NCBIfam" id="TIGR01972">
    <property type="entry name" value="NDH_I_M"/>
    <property type="match status" value="1"/>
</dbReference>
<dbReference type="InterPro" id="IPR000260">
    <property type="entry name" value="NADH4_N"/>
</dbReference>
<feature type="transmembrane region" description="Helical" evidence="9">
    <location>
        <begin position="336"/>
        <end position="354"/>
    </location>
</feature>
<keyword evidence="6" id="KW-0520">NAD</keyword>
<name>A0A512N776_9HYPH</name>
<comment type="caution">
    <text evidence="12">The sequence shown here is derived from an EMBL/GenBank/DDBJ whole genome shotgun (WGS) entry which is preliminary data.</text>
</comment>
<evidence type="ECO:0000256" key="9">
    <source>
        <dbReference type="SAM" id="Phobius"/>
    </source>
</evidence>
<feature type="transmembrane region" description="Helical" evidence="9">
    <location>
        <begin position="245"/>
        <end position="263"/>
    </location>
</feature>
<dbReference type="Proteomes" id="UP000321058">
    <property type="component" value="Unassembled WGS sequence"/>
</dbReference>
<organism evidence="12 13">
    <name type="scientific">Reyranella soli</name>
    <dbReference type="NCBI Taxonomy" id="1230389"/>
    <lineage>
        <taxon>Bacteria</taxon>
        <taxon>Pseudomonadati</taxon>
        <taxon>Pseudomonadota</taxon>
        <taxon>Alphaproteobacteria</taxon>
        <taxon>Hyphomicrobiales</taxon>
        <taxon>Reyranellaceae</taxon>
        <taxon>Reyranella</taxon>
    </lineage>
</organism>
<dbReference type="InterPro" id="IPR010227">
    <property type="entry name" value="NADH_Q_OxRdtase_chainM/4"/>
</dbReference>
<dbReference type="GO" id="GO:0003954">
    <property type="term" value="F:NADH dehydrogenase activity"/>
    <property type="evidence" value="ECO:0007669"/>
    <property type="project" value="TreeGrafter"/>
</dbReference>
<dbReference type="RefSeq" id="WP_147148766.1">
    <property type="nucleotide sequence ID" value="NZ_BKAJ01000032.1"/>
</dbReference>
<feature type="transmembrane region" description="Helical" evidence="9">
    <location>
        <begin position="275"/>
        <end position="298"/>
    </location>
</feature>
<feature type="transmembrane region" description="Helical" evidence="9">
    <location>
        <begin position="305"/>
        <end position="324"/>
    </location>
</feature>
<evidence type="ECO:0000256" key="6">
    <source>
        <dbReference type="ARBA" id="ARBA00023027"/>
    </source>
</evidence>
<dbReference type="GO" id="GO:0016020">
    <property type="term" value="C:membrane"/>
    <property type="evidence" value="ECO:0007669"/>
    <property type="project" value="UniProtKB-SubCell"/>
</dbReference>
<evidence type="ECO:0000259" key="11">
    <source>
        <dbReference type="Pfam" id="PF01059"/>
    </source>
</evidence>
<feature type="transmembrane region" description="Helical" evidence="9">
    <location>
        <begin position="117"/>
        <end position="134"/>
    </location>
</feature>
<feature type="domain" description="NADH:quinone oxidoreductase/Mrp antiporter transmembrane" evidence="10">
    <location>
        <begin position="134"/>
        <end position="417"/>
    </location>
</feature>
<dbReference type="Pfam" id="PF01059">
    <property type="entry name" value="Oxidored_q5_N"/>
    <property type="match status" value="1"/>
</dbReference>
<evidence type="ECO:0000256" key="8">
    <source>
        <dbReference type="RuleBase" id="RU000320"/>
    </source>
</evidence>
<evidence type="ECO:0000256" key="1">
    <source>
        <dbReference type="ARBA" id="ARBA00004127"/>
    </source>
</evidence>
<dbReference type="EMBL" id="BKAJ01000032">
    <property type="protein sequence ID" value="GEP54835.1"/>
    <property type="molecule type" value="Genomic_DNA"/>
</dbReference>
<feature type="transmembrane region" description="Helical" evidence="9">
    <location>
        <begin position="375"/>
        <end position="396"/>
    </location>
</feature>
<evidence type="ECO:0000256" key="5">
    <source>
        <dbReference type="ARBA" id="ARBA00022989"/>
    </source>
</evidence>
<dbReference type="PRINTS" id="PR01437">
    <property type="entry name" value="NUOXDRDTASE4"/>
</dbReference>
<feature type="transmembrane region" description="Helical" evidence="9">
    <location>
        <begin position="408"/>
        <end position="431"/>
    </location>
</feature>
<evidence type="ECO:0000256" key="2">
    <source>
        <dbReference type="ARBA" id="ARBA00009025"/>
    </source>
</evidence>
<feature type="transmembrane region" description="Helical" evidence="9">
    <location>
        <begin position="204"/>
        <end position="224"/>
    </location>
</feature>
<feature type="transmembrane region" description="Helical" evidence="9">
    <location>
        <begin position="38"/>
        <end position="57"/>
    </location>
</feature>
<dbReference type="InterPro" id="IPR001750">
    <property type="entry name" value="ND/Mrp_TM"/>
</dbReference>
<reference evidence="12 13" key="1">
    <citation type="submission" date="2019-07" db="EMBL/GenBank/DDBJ databases">
        <title>Whole genome shotgun sequence of Reyranella soli NBRC 108950.</title>
        <authorList>
            <person name="Hosoyama A."/>
            <person name="Uohara A."/>
            <person name="Ohji S."/>
            <person name="Ichikawa N."/>
        </authorList>
    </citation>
    <scope>NUCLEOTIDE SEQUENCE [LARGE SCALE GENOMIC DNA]</scope>
    <source>
        <strain evidence="12 13">NBRC 108950</strain>
    </source>
</reference>
<dbReference type="PANTHER" id="PTHR43507:SF1">
    <property type="entry name" value="NADH-UBIQUINONE OXIDOREDUCTASE CHAIN 4"/>
    <property type="match status" value="1"/>
</dbReference>
<sequence length="503" mass="55465">MTSWPILSLVTFLPLVGAFFCLIVNGPKEAVERNCRSIALVTSGVTFLISLILWARFDPTKAGFQFEEKLDWVPALGIGYHMGIDGISLFFVLLSTLLTPICILASWESVHVRVKEYMVAFLVLETFMVGMFCALDLALFYVFFEGVLIPMFLIIGVWGGPRRVYAAFKFFLYTLLGSVLMLLAIIAIYWQLGTTDLVVAMERLQLPFTWQCYLWLAFFASFAVKVPMWPVHTWLPDAHVEAPTAGSVILAGVLLKMGGYGFLRLSIPLLPEATQYFAPLIFGLSVVAVIYTSLVALVQEDMKKLIAYSSVAHMGLVTIGAFILNIQGVQGSLFQMLSHGIVSAALFLCVGVVYDRMHTREIAAYGGLVHRMPRYAFTFMVFTLASVGLPGLSGFVGEFLVLVGAFKANTWVATLAATGLILGAAYALWLYRKIIFGELTKDSLKGIVDMNRREIVVFLPLLLLSLWMGIYPASFLDPMAASVDKLVGDYQAAIKLARTAALP</sequence>
<dbReference type="NCBIfam" id="NF004499">
    <property type="entry name" value="PRK05846.1-3"/>
    <property type="match status" value="1"/>
</dbReference>
<keyword evidence="13" id="KW-1185">Reference proteome</keyword>
<keyword evidence="7 9" id="KW-0472">Membrane</keyword>